<dbReference type="Proteomes" id="UP000823388">
    <property type="component" value="Chromosome 9N"/>
</dbReference>
<feature type="region of interest" description="Disordered" evidence="1">
    <location>
        <begin position="1"/>
        <end position="125"/>
    </location>
</feature>
<accession>A0A8T0MYU3</accession>
<evidence type="ECO:0000313" key="2">
    <source>
        <dbReference type="EMBL" id="KAG2542320.1"/>
    </source>
</evidence>
<evidence type="ECO:0000256" key="1">
    <source>
        <dbReference type="SAM" id="MobiDB-lite"/>
    </source>
</evidence>
<feature type="compositionally biased region" description="Low complexity" evidence="1">
    <location>
        <begin position="48"/>
        <end position="58"/>
    </location>
</feature>
<dbReference type="EMBL" id="CM029054">
    <property type="protein sequence ID" value="KAG2542320.1"/>
    <property type="molecule type" value="Genomic_DNA"/>
</dbReference>
<gene>
    <name evidence="2" type="ORF">PVAP13_9NG839912</name>
</gene>
<comment type="caution">
    <text evidence="2">The sequence shown here is derived from an EMBL/GenBank/DDBJ whole genome shotgun (WGS) entry which is preliminary data.</text>
</comment>
<protein>
    <submittedName>
        <fullName evidence="2">Uncharacterized protein</fullName>
    </submittedName>
</protein>
<dbReference type="AlphaFoldDB" id="A0A8T0MYU3"/>
<feature type="compositionally biased region" description="Low complexity" evidence="1">
    <location>
        <begin position="66"/>
        <end position="92"/>
    </location>
</feature>
<keyword evidence="3" id="KW-1185">Reference proteome</keyword>
<evidence type="ECO:0000313" key="3">
    <source>
        <dbReference type="Proteomes" id="UP000823388"/>
    </source>
</evidence>
<organism evidence="2 3">
    <name type="scientific">Panicum virgatum</name>
    <name type="common">Blackwell switchgrass</name>
    <dbReference type="NCBI Taxonomy" id="38727"/>
    <lineage>
        <taxon>Eukaryota</taxon>
        <taxon>Viridiplantae</taxon>
        <taxon>Streptophyta</taxon>
        <taxon>Embryophyta</taxon>
        <taxon>Tracheophyta</taxon>
        <taxon>Spermatophyta</taxon>
        <taxon>Magnoliopsida</taxon>
        <taxon>Liliopsida</taxon>
        <taxon>Poales</taxon>
        <taxon>Poaceae</taxon>
        <taxon>PACMAD clade</taxon>
        <taxon>Panicoideae</taxon>
        <taxon>Panicodae</taxon>
        <taxon>Paniceae</taxon>
        <taxon>Panicinae</taxon>
        <taxon>Panicum</taxon>
        <taxon>Panicum sect. Hiantes</taxon>
    </lineage>
</organism>
<feature type="compositionally biased region" description="Low complexity" evidence="1">
    <location>
        <begin position="15"/>
        <end position="38"/>
    </location>
</feature>
<sequence length="147" mass="15829">MSQREKKGIDPPRLPRATRSTLAARRAPAPPQCTRRPPFAAPHEGLCRPAVAPPWSSSRPRRRPPLLRALASRPPLLRTPALALPASSLPGAGRSEARPRRTAPQLRGGRRGEGRCGRGGAAGEGGVELKELCGKLTRFRGLRVDFS</sequence>
<reference evidence="2" key="1">
    <citation type="submission" date="2020-05" db="EMBL/GenBank/DDBJ databases">
        <title>WGS assembly of Panicum virgatum.</title>
        <authorList>
            <person name="Lovell J.T."/>
            <person name="Jenkins J."/>
            <person name="Shu S."/>
            <person name="Juenger T.E."/>
            <person name="Schmutz J."/>
        </authorList>
    </citation>
    <scope>NUCLEOTIDE SEQUENCE</scope>
    <source>
        <strain evidence="2">AP13</strain>
    </source>
</reference>
<proteinExistence type="predicted"/>
<name>A0A8T0MYU3_PANVG</name>
<feature type="compositionally biased region" description="Basic and acidic residues" evidence="1">
    <location>
        <begin position="1"/>
        <end position="10"/>
    </location>
</feature>